<dbReference type="PANTHER" id="PTHR21847">
    <property type="entry name" value="EF-HAND CALCIUM-BINDING DOMAIN-CONTAINING PROTEIN 10"/>
    <property type="match status" value="1"/>
</dbReference>
<accession>A0A7S1LZS1</accession>
<organism evidence="1">
    <name type="scientific">Neobodo designis</name>
    <name type="common">Flagellated protozoan</name>
    <name type="synonym">Bodo designis</name>
    <dbReference type="NCBI Taxonomy" id="312471"/>
    <lineage>
        <taxon>Eukaryota</taxon>
        <taxon>Discoba</taxon>
        <taxon>Euglenozoa</taxon>
        <taxon>Kinetoplastea</taxon>
        <taxon>Metakinetoplastina</taxon>
        <taxon>Neobodonida</taxon>
        <taxon>Neobodo</taxon>
    </lineage>
</organism>
<dbReference type="AlphaFoldDB" id="A0A7S1LZS1"/>
<gene>
    <name evidence="1" type="ORF">NDES1114_LOCUS15901</name>
</gene>
<dbReference type="InterPro" id="IPR039879">
    <property type="entry name" value="EFC10"/>
</dbReference>
<protein>
    <recommendedName>
        <fullName evidence="2">EF-hand domain-containing protein</fullName>
    </recommendedName>
</protein>
<dbReference type="CDD" id="cd22976">
    <property type="entry name" value="DD_EFCAB10"/>
    <property type="match status" value="1"/>
</dbReference>
<reference evidence="1" key="1">
    <citation type="submission" date="2021-01" db="EMBL/GenBank/DDBJ databases">
        <authorList>
            <person name="Corre E."/>
            <person name="Pelletier E."/>
            <person name="Niang G."/>
            <person name="Scheremetjew M."/>
            <person name="Finn R."/>
            <person name="Kale V."/>
            <person name="Holt S."/>
            <person name="Cochrane G."/>
            <person name="Meng A."/>
            <person name="Brown T."/>
            <person name="Cohen L."/>
        </authorList>
    </citation>
    <scope>NUCLEOTIDE SEQUENCE</scope>
    <source>
        <strain evidence="1">CCAP 1951/1</strain>
    </source>
</reference>
<sequence length="140" mass="15620">MADAAYDKQRAATTKYVAEHKVPELFAHLMQLVVHHRPENPRAFMAEEVAKLQTGGEPTRLLTDDELSMMFELIDVTKQKTISLAQCRNAYANLSHDGAQLEDSQLPPRVLETGRVTQDEFSAIIGSQLRTANVWAGAKK</sequence>
<proteinExistence type="predicted"/>
<dbReference type="PANTHER" id="PTHR21847:SF1">
    <property type="entry name" value="EF-HAND CALCIUM-BINDING DOMAIN-CONTAINING PROTEIN 10"/>
    <property type="match status" value="1"/>
</dbReference>
<evidence type="ECO:0008006" key="2">
    <source>
        <dbReference type="Google" id="ProtNLM"/>
    </source>
</evidence>
<dbReference type="SUPFAM" id="SSF47391">
    <property type="entry name" value="Dimerization-anchoring domain of cAMP-dependent PK regulatory subunit"/>
    <property type="match status" value="1"/>
</dbReference>
<dbReference type="EMBL" id="HBGF01024024">
    <property type="protein sequence ID" value="CAD9118208.1"/>
    <property type="molecule type" value="Transcribed_RNA"/>
</dbReference>
<evidence type="ECO:0000313" key="1">
    <source>
        <dbReference type="EMBL" id="CAD9118208.1"/>
    </source>
</evidence>
<dbReference type="InterPro" id="IPR049760">
    <property type="entry name" value="DD_EFCAB10"/>
</dbReference>
<name>A0A7S1LZS1_NEODS</name>